<dbReference type="SUPFAM" id="SSF55729">
    <property type="entry name" value="Acyl-CoA N-acyltransferases (Nat)"/>
    <property type="match status" value="1"/>
</dbReference>
<feature type="domain" description="N-acetyltransferase" evidence="4">
    <location>
        <begin position="10"/>
        <end position="171"/>
    </location>
</feature>
<dbReference type="PANTHER" id="PTHR43792:SF8">
    <property type="entry name" value="[RIBOSOMAL PROTEIN US5]-ALANINE N-ACETYLTRANSFERASE"/>
    <property type="match status" value="1"/>
</dbReference>
<dbReference type="RefSeq" id="WP_051602664.1">
    <property type="nucleotide sequence ID" value="NZ_AWFH01000014.1"/>
</dbReference>
<comment type="similarity">
    <text evidence="3">Belongs to the acetyltransferase family. RimJ subfamily.</text>
</comment>
<dbReference type="GO" id="GO:0016747">
    <property type="term" value="F:acyltransferase activity, transferring groups other than amino-acyl groups"/>
    <property type="evidence" value="ECO:0007669"/>
    <property type="project" value="InterPro"/>
</dbReference>
<evidence type="ECO:0000256" key="2">
    <source>
        <dbReference type="ARBA" id="ARBA00023315"/>
    </source>
</evidence>
<dbReference type="EMBL" id="DMBR01000150">
    <property type="protein sequence ID" value="HAE93932.1"/>
    <property type="molecule type" value="Genomic_DNA"/>
</dbReference>
<gene>
    <name evidence="5" type="ORF">DCG65_05190</name>
    <name evidence="6" type="ORF">DD728_15105</name>
    <name evidence="7" type="ORF">HY36_16645</name>
</gene>
<dbReference type="PROSITE" id="PS51186">
    <property type="entry name" value="GNAT"/>
    <property type="match status" value="1"/>
</dbReference>
<reference evidence="7 8" key="1">
    <citation type="journal article" date="2014" name="Antonie Van Leeuwenhoek">
        <title>Hyphomonas beringensis sp. nov. and Hyphomonas chukchiensis sp. nov., isolated from surface seawater of the Bering Sea and Chukchi Sea.</title>
        <authorList>
            <person name="Li C."/>
            <person name="Lai Q."/>
            <person name="Li G."/>
            <person name="Dong C."/>
            <person name="Wang J."/>
            <person name="Liao Y."/>
            <person name="Shao Z."/>
        </authorList>
    </citation>
    <scope>NUCLEOTIDE SEQUENCE [LARGE SCALE GENOMIC DNA]</scope>
    <source>
        <strain evidence="7 8">22II1-22F38</strain>
    </source>
</reference>
<dbReference type="Proteomes" id="UP000263957">
    <property type="component" value="Unassembled WGS sequence"/>
</dbReference>
<dbReference type="PANTHER" id="PTHR43792">
    <property type="entry name" value="GNAT FAMILY, PUTATIVE (AFU_ORTHOLOGUE AFUA_3G00765)-RELATED-RELATED"/>
    <property type="match status" value="1"/>
</dbReference>
<accession>A0A059E1K3</accession>
<evidence type="ECO:0000313" key="6">
    <source>
        <dbReference type="EMBL" id="HBQ50180.1"/>
    </source>
</evidence>
<dbReference type="EMBL" id="AWFH01000014">
    <property type="protein sequence ID" value="KCZ61402.1"/>
    <property type="molecule type" value="Genomic_DNA"/>
</dbReference>
<keyword evidence="2" id="KW-0012">Acyltransferase</keyword>
<dbReference type="InterPro" id="IPR000182">
    <property type="entry name" value="GNAT_dom"/>
</dbReference>
<dbReference type="EMBL" id="DOGS01000304">
    <property type="protein sequence ID" value="HBQ50180.1"/>
    <property type="molecule type" value="Genomic_DNA"/>
</dbReference>
<dbReference type="InterPro" id="IPR051531">
    <property type="entry name" value="N-acetyltransferase"/>
</dbReference>
<keyword evidence="8" id="KW-1185">Reference proteome</keyword>
<dbReference type="Proteomes" id="UP000259173">
    <property type="component" value="Unassembled WGS sequence"/>
</dbReference>
<evidence type="ECO:0000259" key="4">
    <source>
        <dbReference type="PROSITE" id="PS51186"/>
    </source>
</evidence>
<name>A0A059E1K3_9PROT</name>
<evidence type="ECO:0000313" key="9">
    <source>
        <dbReference type="Proteomes" id="UP000259173"/>
    </source>
</evidence>
<dbReference type="AlphaFoldDB" id="A0A059E1K3"/>
<sequence>MCELIETDRLVLRRITPMDAPRITECIADPRIYRMVASITPDQSLERTQEWIATHEAGAANDTNHIFALQKDLELVGVIGADRPGAGLAFDIGYWLAPTEWGSGLMTEAANAVKNWLKGRGERAFTSGHFADNPASGRVLKKIGFLPSGRGRVFSLGRGEASDHINMSYID</sequence>
<comment type="caution">
    <text evidence="7">The sequence shown here is derived from an EMBL/GenBank/DDBJ whole genome shotgun (WGS) entry which is preliminary data.</text>
</comment>
<evidence type="ECO:0000313" key="8">
    <source>
        <dbReference type="Proteomes" id="UP000024547"/>
    </source>
</evidence>
<dbReference type="Pfam" id="PF13302">
    <property type="entry name" value="Acetyltransf_3"/>
    <property type="match status" value="1"/>
</dbReference>
<dbReference type="Gene3D" id="3.40.630.30">
    <property type="match status" value="1"/>
</dbReference>
<dbReference type="Proteomes" id="UP000024547">
    <property type="component" value="Unassembled WGS sequence"/>
</dbReference>
<organism evidence="7 8">
    <name type="scientific">Hyphomonas atlantica</name>
    <dbReference type="NCBI Taxonomy" id="1280948"/>
    <lineage>
        <taxon>Bacteria</taxon>
        <taxon>Pseudomonadati</taxon>
        <taxon>Pseudomonadota</taxon>
        <taxon>Alphaproteobacteria</taxon>
        <taxon>Hyphomonadales</taxon>
        <taxon>Hyphomonadaceae</taxon>
        <taxon>Hyphomonas</taxon>
    </lineage>
</organism>
<evidence type="ECO:0000256" key="1">
    <source>
        <dbReference type="ARBA" id="ARBA00022679"/>
    </source>
</evidence>
<dbReference type="GeneID" id="92500334"/>
<proteinExistence type="inferred from homology"/>
<keyword evidence="1 5" id="KW-0808">Transferase</keyword>
<reference evidence="9 10" key="2">
    <citation type="journal article" date="2018" name="Nat. Biotechnol.">
        <title>A standardized bacterial taxonomy based on genome phylogeny substantially revises the tree of life.</title>
        <authorList>
            <person name="Parks D.H."/>
            <person name="Chuvochina M."/>
            <person name="Waite D.W."/>
            <person name="Rinke C."/>
            <person name="Skarshewski A."/>
            <person name="Chaumeil P.A."/>
            <person name="Hugenholtz P."/>
        </authorList>
    </citation>
    <scope>NUCLEOTIDE SEQUENCE [LARGE SCALE GENOMIC DNA]</scope>
    <source>
        <strain evidence="6">UBA10378</strain>
        <strain evidence="5">UBA8557</strain>
    </source>
</reference>
<dbReference type="PATRIC" id="fig|1280948.3.peg.1860"/>
<dbReference type="eggNOG" id="COG1670">
    <property type="taxonomic scope" value="Bacteria"/>
</dbReference>
<evidence type="ECO:0000256" key="3">
    <source>
        <dbReference type="ARBA" id="ARBA00038502"/>
    </source>
</evidence>
<evidence type="ECO:0000313" key="5">
    <source>
        <dbReference type="EMBL" id="HAE93932.1"/>
    </source>
</evidence>
<protein>
    <submittedName>
        <fullName evidence="5">N-acetyltransferase</fullName>
    </submittedName>
</protein>
<dbReference type="OrthoDB" id="9804153at2"/>
<dbReference type="STRING" id="1280948.HY36_16645"/>
<dbReference type="InterPro" id="IPR016181">
    <property type="entry name" value="Acyl_CoA_acyltransferase"/>
</dbReference>
<evidence type="ECO:0000313" key="10">
    <source>
        <dbReference type="Proteomes" id="UP000263957"/>
    </source>
</evidence>
<evidence type="ECO:0000313" key="7">
    <source>
        <dbReference type="EMBL" id="KCZ61402.1"/>
    </source>
</evidence>